<reference evidence="8 9" key="1">
    <citation type="submission" date="2020-09" db="EMBL/GenBank/DDBJ databases">
        <title>novel species in genus Nocardioides.</title>
        <authorList>
            <person name="Zhang G."/>
        </authorList>
    </citation>
    <scope>NUCLEOTIDE SEQUENCE [LARGE SCALE GENOMIC DNA]</scope>
    <source>
        <strain evidence="8 9">19197</strain>
    </source>
</reference>
<protein>
    <submittedName>
        <fullName evidence="8">O-antigen ligase family protein</fullName>
    </submittedName>
</protein>
<accession>A0ABR8MGN0</accession>
<dbReference type="Proteomes" id="UP000649289">
    <property type="component" value="Unassembled WGS sequence"/>
</dbReference>
<comment type="caution">
    <text evidence="8">The sequence shown here is derived from an EMBL/GenBank/DDBJ whole genome shotgun (WGS) entry which is preliminary data.</text>
</comment>
<evidence type="ECO:0000256" key="1">
    <source>
        <dbReference type="ARBA" id="ARBA00004141"/>
    </source>
</evidence>
<keyword evidence="4 6" id="KW-0472">Membrane</keyword>
<feature type="region of interest" description="Disordered" evidence="5">
    <location>
        <begin position="462"/>
        <end position="485"/>
    </location>
</feature>
<evidence type="ECO:0000256" key="4">
    <source>
        <dbReference type="ARBA" id="ARBA00023136"/>
    </source>
</evidence>
<organism evidence="8 9">
    <name type="scientific">Nocardioides hwasunensis</name>
    <dbReference type="NCBI Taxonomy" id="397258"/>
    <lineage>
        <taxon>Bacteria</taxon>
        <taxon>Bacillati</taxon>
        <taxon>Actinomycetota</taxon>
        <taxon>Actinomycetes</taxon>
        <taxon>Propionibacteriales</taxon>
        <taxon>Nocardioidaceae</taxon>
        <taxon>Nocardioides</taxon>
    </lineage>
</organism>
<evidence type="ECO:0000256" key="2">
    <source>
        <dbReference type="ARBA" id="ARBA00022692"/>
    </source>
</evidence>
<evidence type="ECO:0000256" key="5">
    <source>
        <dbReference type="SAM" id="MobiDB-lite"/>
    </source>
</evidence>
<keyword evidence="3 6" id="KW-1133">Transmembrane helix</keyword>
<comment type="subcellular location">
    <subcellularLocation>
        <location evidence="1">Membrane</location>
        <topology evidence="1">Multi-pass membrane protein</topology>
    </subcellularLocation>
</comment>
<feature type="transmembrane region" description="Helical" evidence="6">
    <location>
        <begin position="29"/>
        <end position="49"/>
    </location>
</feature>
<dbReference type="Pfam" id="PF04932">
    <property type="entry name" value="Wzy_C"/>
    <property type="match status" value="1"/>
</dbReference>
<dbReference type="EMBL" id="JACXYY010000004">
    <property type="protein sequence ID" value="MBD3915230.1"/>
    <property type="molecule type" value="Genomic_DNA"/>
</dbReference>
<feature type="transmembrane region" description="Helical" evidence="6">
    <location>
        <begin position="61"/>
        <end position="79"/>
    </location>
</feature>
<evidence type="ECO:0000256" key="6">
    <source>
        <dbReference type="SAM" id="Phobius"/>
    </source>
</evidence>
<keyword evidence="9" id="KW-1185">Reference proteome</keyword>
<dbReference type="PANTHER" id="PTHR37422">
    <property type="entry name" value="TEICHURONIC ACID BIOSYNTHESIS PROTEIN TUAE"/>
    <property type="match status" value="1"/>
</dbReference>
<feature type="transmembrane region" description="Helical" evidence="6">
    <location>
        <begin position="301"/>
        <end position="326"/>
    </location>
</feature>
<dbReference type="RefSeq" id="WP_191199549.1">
    <property type="nucleotide sequence ID" value="NZ_BAAAPA010000005.1"/>
</dbReference>
<feature type="compositionally biased region" description="Polar residues" evidence="5">
    <location>
        <begin position="10"/>
        <end position="20"/>
    </location>
</feature>
<evidence type="ECO:0000256" key="3">
    <source>
        <dbReference type="ARBA" id="ARBA00022989"/>
    </source>
</evidence>
<dbReference type="GO" id="GO:0016874">
    <property type="term" value="F:ligase activity"/>
    <property type="evidence" value="ECO:0007669"/>
    <property type="project" value="UniProtKB-KW"/>
</dbReference>
<keyword evidence="2 6" id="KW-0812">Transmembrane</keyword>
<feature type="transmembrane region" description="Helical" evidence="6">
    <location>
        <begin position="279"/>
        <end position="294"/>
    </location>
</feature>
<feature type="transmembrane region" description="Helical" evidence="6">
    <location>
        <begin position="415"/>
        <end position="433"/>
    </location>
</feature>
<feature type="transmembrane region" description="Helical" evidence="6">
    <location>
        <begin position="257"/>
        <end position="273"/>
    </location>
</feature>
<proteinExistence type="predicted"/>
<sequence>MISRRARTAGPTSRASSVPAGSSALRLPAVGFVVLYVVLLLCVPSQLIFRPLGAPGTPANMVGICALAWWVAATVGGTNPVKRFTPTRITVALLTAAVLGSYASGMLQGWYAPPDIRQVTDEFWTLVPPTVTQTTDAMVSAADRGLLSFAGWMGIVLMTAEGLRSWADLEKVVDWLVWVGAFVGAIGILQFATGLNIAVFFDLPGLSANSDFGAVDSRSILNRVSATAVHPIEYGVVLGGILPLAVHRMIRLRCRPLAVLPAVVIFVGCNMSVSRSAVLVIGFAFTMLLIGWPAKWRVRALLLLPVAVVGLRMAVPGLVGTLISLFRNLFDDPSISGRTSDYDVLFDVIGDNPLLGRGLFTFVPRYYRIVDNQYLIFTVELGLIGLLVATTFLVVAFLQANAARRRAFEPASRDLSLAIAASTLGVMVSFATFDALGFPMAAGMMMLLVGLAGACWRLSTTEDPRSPYRPHDHRRAPARPEELVR</sequence>
<gene>
    <name evidence="8" type="ORF">IEZ25_11450</name>
</gene>
<dbReference type="InterPro" id="IPR007016">
    <property type="entry name" value="O-antigen_ligase-rel_domated"/>
</dbReference>
<evidence type="ECO:0000259" key="7">
    <source>
        <dbReference type="Pfam" id="PF04932"/>
    </source>
</evidence>
<feature type="transmembrane region" description="Helical" evidence="6">
    <location>
        <begin position="374"/>
        <end position="403"/>
    </location>
</feature>
<keyword evidence="8" id="KW-0436">Ligase</keyword>
<feature type="region of interest" description="Disordered" evidence="5">
    <location>
        <begin position="1"/>
        <end position="20"/>
    </location>
</feature>
<name>A0ABR8MGN0_9ACTN</name>
<feature type="transmembrane region" description="Helical" evidence="6">
    <location>
        <begin position="145"/>
        <end position="163"/>
    </location>
</feature>
<feature type="domain" description="O-antigen ligase-related" evidence="7">
    <location>
        <begin position="262"/>
        <end position="388"/>
    </location>
</feature>
<feature type="transmembrane region" description="Helical" evidence="6">
    <location>
        <begin position="439"/>
        <end position="459"/>
    </location>
</feature>
<evidence type="ECO:0000313" key="8">
    <source>
        <dbReference type="EMBL" id="MBD3915230.1"/>
    </source>
</evidence>
<evidence type="ECO:0000313" key="9">
    <source>
        <dbReference type="Proteomes" id="UP000649289"/>
    </source>
</evidence>
<feature type="transmembrane region" description="Helical" evidence="6">
    <location>
        <begin position="175"/>
        <end position="200"/>
    </location>
</feature>
<dbReference type="PANTHER" id="PTHR37422:SF13">
    <property type="entry name" value="LIPOPOLYSACCHARIDE BIOSYNTHESIS PROTEIN PA4999-RELATED"/>
    <property type="match status" value="1"/>
</dbReference>
<dbReference type="InterPro" id="IPR051533">
    <property type="entry name" value="WaaL-like"/>
</dbReference>